<evidence type="ECO:0000256" key="1">
    <source>
        <dbReference type="SAM" id="MobiDB-lite"/>
    </source>
</evidence>
<proteinExistence type="predicted"/>
<feature type="region of interest" description="Disordered" evidence="1">
    <location>
        <begin position="566"/>
        <end position="596"/>
    </location>
</feature>
<accession>A0AAD3CJT8</accession>
<protein>
    <recommendedName>
        <fullName evidence="3">Peptidase M11 gametolysin domain-containing protein</fullName>
    </recommendedName>
</protein>
<organism evidence="4 5">
    <name type="scientific">Chaetoceros tenuissimus</name>
    <dbReference type="NCBI Taxonomy" id="426638"/>
    <lineage>
        <taxon>Eukaryota</taxon>
        <taxon>Sar</taxon>
        <taxon>Stramenopiles</taxon>
        <taxon>Ochrophyta</taxon>
        <taxon>Bacillariophyta</taxon>
        <taxon>Coscinodiscophyceae</taxon>
        <taxon>Chaetocerotophycidae</taxon>
        <taxon>Chaetocerotales</taxon>
        <taxon>Chaetocerotaceae</taxon>
        <taxon>Chaetoceros</taxon>
    </lineage>
</organism>
<dbReference type="GO" id="GO:0008237">
    <property type="term" value="F:metallopeptidase activity"/>
    <property type="evidence" value="ECO:0007669"/>
    <property type="project" value="InterPro"/>
</dbReference>
<dbReference type="EMBL" id="BLLK01000022">
    <property type="protein sequence ID" value="GFH46420.1"/>
    <property type="molecule type" value="Genomic_DNA"/>
</dbReference>
<dbReference type="Proteomes" id="UP001054902">
    <property type="component" value="Unassembled WGS sequence"/>
</dbReference>
<dbReference type="InterPro" id="IPR008752">
    <property type="entry name" value="Peptidase_M11"/>
</dbReference>
<sequence>MYSKTIFFLFQLISISTATHRRANLRSRQQNDQSLDCTLVLTETQFEGDLPEEHRWECEMDSDLNDEQLRGHYLDLNLGSDEVLTLQNMSHIQSGKTKLHASHALIEKSKAILHDKAMVEQDTSREAARKLSVTGKREVLAVRVVANDKSTSSSENELAKEIFGIGDPNGNNLKKGYAQCSYNQLQIEPSPRAYNGIHTVTLNESVIGQSMLDVKNSVLDQLRIDFSNFDLNSLFDHVMICLPHGTKSNSGSTNWAASAVVNGYVSFFNDSWCTSFSAQMHEIGHNLGLRHSNEGNDNYEDKSGFMGHSYNHPNLPNMCFNTAKNYELGWYADKTTIVKPLKNKWSGQLVGYVDNQNPSTPSMASIVTKIEGSKFDYFIGFNRKTGINSGNQEEDAADKVLIHMVGSNGESSLLAKLGSGESYDISEFGDMSETIVVKADTIDMSSNPAIATVSVMKKEPTTFNEGILKMTLKTDRYPSETSWRIVDNCNDDKVVMEGGNYGTKHHIYEQWETVSNSQFTLQISDTYGDGLCCGQGEGFFSVTFDGVEFASGGEFAKSESLTWGECNNSGPIHHDTPSPTKAPTAPPTSSPSASPTSCDITYQVFLQTPQSNGSATSWSFASDLEPTIALRSNVESYQSDSLYIEQGCLPSDCYNFKIHNAAVYGLKINDVSIAQSSNFVDQEITLFGTCQDIAI</sequence>
<keyword evidence="5" id="KW-1185">Reference proteome</keyword>
<gene>
    <name evidence="4" type="ORF">CTEN210_02894</name>
</gene>
<evidence type="ECO:0000256" key="2">
    <source>
        <dbReference type="SAM" id="SignalP"/>
    </source>
</evidence>
<reference evidence="4 5" key="1">
    <citation type="journal article" date="2021" name="Sci. Rep.">
        <title>The genome of the diatom Chaetoceros tenuissimus carries an ancient integrated fragment of an extant virus.</title>
        <authorList>
            <person name="Hongo Y."/>
            <person name="Kimura K."/>
            <person name="Takaki Y."/>
            <person name="Yoshida Y."/>
            <person name="Baba S."/>
            <person name="Kobayashi G."/>
            <person name="Nagasaki K."/>
            <person name="Hano T."/>
            <person name="Tomaru Y."/>
        </authorList>
    </citation>
    <scope>NUCLEOTIDE SEQUENCE [LARGE SCALE GENOMIC DNA]</scope>
    <source>
        <strain evidence="4 5">NIES-3715</strain>
    </source>
</reference>
<evidence type="ECO:0000313" key="5">
    <source>
        <dbReference type="Proteomes" id="UP001054902"/>
    </source>
</evidence>
<feature type="signal peptide" evidence="2">
    <location>
        <begin position="1"/>
        <end position="18"/>
    </location>
</feature>
<dbReference type="AlphaFoldDB" id="A0AAD3CJT8"/>
<dbReference type="Gene3D" id="3.40.390.10">
    <property type="entry name" value="Collagenase (Catalytic Domain)"/>
    <property type="match status" value="1"/>
</dbReference>
<dbReference type="InterPro" id="IPR024079">
    <property type="entry name" value="MetalloPept_cat_dom_sf"/>
</dbReference>
<evidence type="ECO:0000313" key="4">
    <source>
        <dbReference type="EMBL" id="GFH46420.1"/>
    </source>
</evidence>
<feature type="domain" description="Peptidase M11 gametolysin" evidence="3">
    <location>
        <begin position="152"/>
        <end position="331"/>
    </location>
</feature>
<dbReference type="SUPFAM" id="SSF55486">
    <property type="entry name" value="Metalloproteases ('zincins'), catalytic domain"/>
    <property type="match status" value="1"/>
</dbReference>
<feature type="chain" id="PRO_5042270104" description="Peptidase M11 gametolysin domain-containing protein" evidence="2">
    <location>
        <begin position="19"/>
        <end position="695"/>
    </location>
</feature>
<name>A0AAD3CJT8_9STRA</name>
<comment type="caution">
    <text evidence="4">The sequence shown here is derived from an EMBL/GenBank/DDBJ whole genome shotgun (WGS) entry which is preliminary data.</text>
</comment>
<evidence type="ECO:0000259" key="3">
    <source>
        <dbReference type="Pfam" id="PF05548"/>
    </source>
</evidence>
<dbReference type="Pfam" id="PF05548">
    <property type="entry name" value="Peptidase_M11"/>
    <property type="match status" value="1"/>
</dbReference>
<keyword evidence="2" id="KW-0732">Signal</keyword>